<dbReference type="InterPro" id="IPR001508">
    <property type="entry name" value="Iono_Glu_rcpt_met"/>
</dbReference>
<dbReference type="InterPro" id="IPR001320">
    <property type="entry name" value="Iontro_rcpt_C"/>
</dbReference>
<gene>
    <name evidence="20 21" type="primary">LOC117237735</name>
</gene>
<sequence length="476" mass="55439">MTIGSRPIYRAVTGIAPPYVMYNNTSGTFYGYCIDLLNDIGSLAGFDYTIRKSFDEKYGDLDPKTGLWNGMIYELTSNMSDIAVGPIWITSSRAQVVDFAVPYQRPSGFTIMMLKKRRQVPFLRFLMILEIDVWIGFAFAFLFTIFLLYSLERYSPFSYRNNRPKYRNEADDRFSSLKECFWFAFTSITPHGGGEMPKNLSGKIVAGTWWLFGFVMVAAYSANLAAYETLERLQRNIESMDDLRKQYRVRYSTVANSSAFKYFLAMTRMEEWFYTNWRRMALDENTPEANRSDYAVWDYPFEDKFTKMYLAMKDTGFVRSVEEAVKMVREANHTYEFAFIAEAITVKYLTLTNCDFRQIGQEFGKKPFAFAVQRDSPLRTKLNDAITKLAIERRLNALEKKWWDENPSRANCPADKDFNAGFDVDNLAVTFLLILLGISLAVLILCLQYCWYCYQLNRRIKKVGLYATTRFTSRRK</sequence>
<dbReference type="RefSeq" id="XP_033357931.1">
    <property type="nucleotide sequence ID" value="XM_033502040.1"/>
</dbReference>
<keyword evidence="3" id="KW-0813">Transport</keyword>
<dbReference type="FunFam" id="3.40.190.10:FF:000210">
    <property type="entry name" value="Glutamate receptor ionotropic, kainate 1"/>
    <property type="match status" value="1"/>
</dbReference>
<evidence type="ECO:0000256" key="14">
    <source>
        <dbReference type="PIRSR" id="PIRSR601508-2"/>
    </source>
</evidence>
<keyword evidence="5 16" id="KW-0812">Transmembrane</keyword>
<dbReference type="RefSeq" id="XP_033357927.1">
    <property type="nucleotide sequence ID" value="XM_033502036.1"/>
</dbReference>
<evidence type="ECO:0000259" key="17">
    <source>
        <dbReference type="SMART" id="SM00079"/>
    </source>
</evidence>
<dbReference type="GO" id="GO:0038023">
    <property type="term" value="F:signaling receptor activity"/>
    <property type="evidence" value="ECO:0007669"/>
    <property type="project" value="InterPro"/>
</dbReference>
<dbReference type="InterPro" id="IPR015683">
    <property type="entry name" value="Ionotropic_Glu_rcpt"/>
</dbReference>
<feature type="transmembrane region" description="Helical" evidence="16">
    <location>
        <begin position="427"/>
        <end position="452"/>
    </location>
</feature>
<feature type="site" description="Crucial to convey clamshell closure to channel opening" evidence="14">
    <location>
        <position position="237"/>
    </location>
</feature>
<feature type="binding site" evidence="13">
    <location>
        <position position="86"/>
    </location>
    <ligand>
        <name>L-glutamate</name>
        <dbReference type="ChEBI" id="CHEBI:29985"/>
    </ligand>
</feature>
<dbReference type="GO" id="GO:0005886">
    <property type="term" value="C:plasma membrane"/>
    <property type="evidence" value="ECO:0007669"/>
    <property type="project" value="UniProtKB-SubCell"/>
</dbReference>
<dbReference type="SUPFAM" id="SSF81324">
    <property type="entry name" value="Voltage-gated potassium channels"/>
    <property type="match status" value="1"/>
</dbReference>
<evidence type="ECO:0000256" key="3">
    <source>
        <dbReference type="ARBA" id="ARBA00022448"/>
    </source>
</evidence>
<evidence type="ECO:0000256" key="6">
    <source>
        <dbReference type="ARBA" id="ARBA00022989"/>
    </source>
</evidence>
<keyword evidence="19" id="KW-1185">Reference proteome</keyword>
<feature type="transmembrane region" description="Helical" evidence="16">
    <location>
        <begin position="122"/>
        <end position="149"/>
    </location>
</feature>
<evidence type="ECO:0000256" key="16">
    <source>
        <dbReference type="SAM" id="Phobius"/>
    </source>
</evidence>
<evidence type="ECO:0000256" key="4">
    <source>
        <dbReference type="ARBA" id="ARBA00022475"/>
    </source>
</evidence>
<feature type="domain" description="Ionotropic glutamate receptor L-glutamate and glycine-binding" evidence="18">
    <location>
        <begin position="18"/>
        <end position="77"/>
    </location>
</feature>
<dbReference type="GeneID" id="117237735"/>
<keyword evidence="9" id="KW-0675">Receptor</keyword>
<reference evidence="20 21" key="1">
    <citation type="submission" date="2025-04" db="UniProtKB">
        <authorList>
            <consortium name="RefSeq"/>
        </authorList>
    </citation>
    <scope>IDENTIFICATION</scope>
    <source>
        <tissue evidence="20 21">Muscle</tissue>
    </source>
</reference>
<comment type="similarity">
    <text evidence="2">Belongs to the glutamate-gated ion channel (TC 1.A.10.1) family.</text>
</comment>
<evidence type="ECO:0000256" key="9">
    <source>
        <dbReference type="ARBA" id="ARBA00023170"/>
    </source>
</evidence>
<keyword evidence="4" id="KW-1003">Cell membrane</keyword>
<dbReference type="Proteomes" id="UP000504631">
    <property type="component" value="Unplaced"/>
</dbReference>
<comment type="subcellular location">
    <subcellularLocation>
        <location evidence="1">Cell membrane</location>
        <topology evidence="1">Multi-pass membrane protein</topology>
    </subcellularLocation>
</comment>
<dbReference type="PRINTS" id="PR00177">
    <property type="entry name" value="NMDARECEPTOR"/>
</dbReference>
<evidence type="ECO:0000256" key="15">
    <source>
        <dbReference type="PIRSR" id="PIRSR601508-3"/>
    </source>
</evidence>
<feature type="binding site" evidence="13">
    <location>
        <position position="93"/>
    </location>
    <ligand>
        <name>L-glutamate</name>
        <dbReference type="ChEBI" id="CHEBI:29985"/>
    </ligand>
</feature>
<dbReference type="InterPro" id="IPR019594">
    <property type="entry name" value="Glu/Gly-bd"/>
</dbReference>
<evidence type="ECO:0000259" key="18">
    <source>
        <dbReference type="SMART" id="SM00918"/>
    </source>
</evidence>
<evidence type="ECO:0000256" key="7">
    <source>
        <dbReference type="ARBA" id="ARBA00023065"/>
    </source>
</evidence>
<feature type="transmembrane region" description="Helical" evidence="16">
    <location>
        <begin position="247"/>
        <end position="264"/>
    </location>
</feature>
<dbReference type="SMART" id="SM00918">
    <property type="entry name" value="Lig_chan-Glu_bd"/>
    <property type="match status" value="1"/>
</dbReference>
<keyword evidence="15" id="KW-1015">Disulfide bond</keyword>
<accession>A0A6J3KY86</accession>
<keyword evidence="12" id="KW-0407">Ion channel</keyword>
<dbReference type="Pfam" id="PF10613">
    <property type="entry name" value="Lig_chan-Glu_bd"/>
    <property type="match status" value="1"/>
</dbReference>
<evidence type="ECO:0000256" key="5">
    <source>
        <dbReference type="ARBA" id="ARBA00022692"/>
    </source>
</evidence>
<evidence type="ECO:0000313" key="19">
    <source>
        <dbReference type="Proteomes" id="UP000504631"/>
    </source>
</evidence>
<dbReference type="PANTHER" id="PTHR18966">
    <property type="entry name" value="IONOTROPIC GLUTAMATE RECEPTOR"/>
    <property type="match status" value="1"/>
</dbReference>
<dbReference type="AlphaFoldDB" id="A0A6J3KY86"/>
<dbReference type="SMART" id="SM00079">
    <property type="entry name" value="PBPe"/>
    <property type="match status" value="1"/>
</dbReference>
<proteinExistence type="inferred from homology"/>
<evidence type="ECO:0000256" key="12">
    <source>
        <dbReference type="ARBA" id="ARBA00023303"/>
    </source>
</evidence>
<dbReference type="Gene3D" id="3.40.190.10">
    <property type="entry name" value="Periplasmic binding protein-like II"/>
    <property type="match status" value="2"/>
</dbReference>
<name>A0A6J3KY86_9HYME</name>
<dbReference type="FunFam" id="1.10.287.70:FF:000143">
    <property type="entry name" value="Probable glutamate receptor"/>
    <property type="match status" value="1"/>
</dbReference>
<dbReference type="Gene3D" id="1.10.287.70">
    <property type="match status" value="1"/>
</dbReference>
<evidence type="ECO:0000256" key="10">
    <source>
        <dbReference type="ARBA" id="ARBA00023180"/>
    </source>
</evidence>
<evidence type="ECO:0000256" key="8">
    <source>
        <dbReference type="ARBA" id="ARBA00023136"/>
    </source>
</evidence>
<feature type="binding site" evidence="13">
    <location>
        <position position="342"/>
    </location>
    <ligand>
        <name>L-glutamate</name>
        <dbReference type="ChEBI" id="CHEBI:29985"/>
    </ligand>
</feature>
<evidence type="ECO:0000256" key="11">
    <source>
        <dbReference type="ARBA" id="ARBA00023286"/>
    </source>
</evidence>
<dbReference type="SUPFAM" id="SSF53850">
    <property type="entry name" value="Periplasmic binding protein-like II"/>
    <property type="match status" value="1"/>
</dbReference>
<keyword evidence="6 16" id="KW-1133">Transmembrane helix</keyword>
<feature type="site" description="Interaction with the cone snail toxin Con-ikot-ikot" evidence="14">
    <location>
        <position position="388"/>
    </location>
</feature>
<feature type="binding site" evidence="13">
    <location>
        <position position="258"/>
    </location>
    <ligand>
        <name>L-glutamate</name>
        <dbReference type="ChEBI" id="CHEBI:29985"/>
    </ligand>
</feature>
<keyword evidence="7" id="KW-0406">Ion transport</keyword>
<feature type="disulfide bond" evidence="15">
    <location>
        <begin position="354"/>
        <end position="412"/>
    </location>
</feature>
<dbReference type="GO" id="GO:0015276">
    <property type="term" value="F:ligand-gated monoatomic ion channel activity"/>
    <property type="evidence" value="ECO:0007669"/>
    <property type="project" value="InterPro"/>
</dbReference>
<keyword evidence="10" id="KW-0325">Glycoprotein</keyword>
<dbReference type="Pfam" id="PF00060">
    <property type="entry name" value="Lig_chan"/>
    <property type="match status" value="1"/>
</dbReference>
<feature type="transmembrane region" description="Helical" evidence="16">
    <location>
        <begin position="204"/>
        <end position="226"/>
    </location>
</feature>
<evidence type="ECO:0000313" key="20">
    <source>
        <dbReference type="RefSeq" id="XP_033357927.1"/>
    </source>
</evidence>
<evidence type="ECO:0000256" key="1">
    <source>
        <dbReference type="ARBA" id="ARBA00004651"/>
    </source>
</evidence>
<organism evidence="19 20">
    <name type="scientific">Bombus vosnesenskii</name>
    <dbReference type="NCBI Taxonomy" id="207650"/>
    <lineage>
        <taxon>Eukaryota</taxon>
        <taxon>Metazoa</taxon>
        <taxon>Ecdysozoa</taxon>
        <taxon>Arthropoda</taxon>
        <taxon>Hexapoda</taxon>
        <taxon>Insecta</taxon>
        <taxon>Pterygota</taxon>
        <taxon>Neoptera</taxon>
        <taxon>Endopterygota</taxon>
        <taxon>Hymenoptera</taxon>
        <taxon>Apocrita</taxon>
        <taxon>Aculeata</taxon>
        <taxon>Apoidea</taxon>
        <taxon>Anthophila</taxon>
        <taxon>Apidae</taxon>
        <taxon>Bombus</taxon>
        <taxon>Pyrobombus</taxon>
    </lineage>
</organism>
<evidence type="ECO:0000313" key="21">
    <source>
        <dbReference type="RefSeq" id="XP_033357931.1"/>
    </source>
</evidence>
<evidence type="ECO:0000256" key="13">
    <source>
        <dbReference type="PIRSR" id="PIRSR601508-1"/>
    </source>
</evidence>
<keyword evidence="8 16" id="KW-0472">Membrane</keyword>
<feature type="domain" description="Ionotropic glutamate receptor C-terminal" evidence="17">
    <location>
        <begin position="8"/>
        <end position="405"/>
    </location>
</feature>
<protein>
    <submittedName>
        <fullName evidence="20 21">Ionotropic receptor 25a-like</fullName>
    </submittedName>
</protein>
<evidence type="ECO:0000256" key="2">
    <source>
        <dbReference type="ARBA" id="ARBA00008685"/>
    </source>
</evidence>
<dbReference type="KEGG" id="bvk:117237735"/>
<keyword evidence="11" id="KW-1071">Ligand-gated ion channel</keyword>